<dbReference type="EMBL" id="BMAT01010757">
    <property type="protein sequence ID" value="GFR60071.1"/>
    <property type="molecule type" value="Genomic_DNA"/>
</dbReference>
<dbReference type="AlphaFoldDB" id="A0AAV4EHZ1"/>
<protein>
    <submittedName>
        <fullName evidence="1">Uncharacterized protein</fullName>
    </submittedName>
</protein>
<comment type="caution">
    <text evidence="1">The sequence shown here is derived from an EMBL/GenBank/DDBJ whole genome shotgun (WGS) entry which is preliminary data.</text>
</comment>
<evidence type="ECO:0000313" key="2">
    <source>
        <dbReference type="Proteomes" id="UP000762676"/>
    </source>
</evidence>
<accession>A0AAV4EHZ1</accession>
<evidence type="ECO:0000313" key="1">
    <source>
        <dbReference type="EMBL" id="GFR60071.1"/>
    </source>
</evidence>
<keyword evidence="2" id="KW-1185">Reference proteome</keyword>
<reference evidence="1 2" key="1">
    <citation type="journal article" date="2021" name="Elife">
        <title>Chloroplast acquisition without the gene transfer in kleptoplastic sea slugs, Plakobranchus ocellatus.</title>
        <authorList>
            <person name="Maeda T."/>
            <person name="Takahashi S."/>
            <person name="Yoshida T."/>
            <person name="Shimamura S."/>
            <person name="Takaki Y."/>
            <person name="Nagai Y."/>
            <person name="Toyoda A."/>
            <person name="Suzuki Y."/>
            <person name="Arimoto A."/>
            <person name="Ishii H."/>
            <person name="Satoh N."/>
            <person name="Nishiyama T."/>
            <person name="Hasebe M."/>
            <person name="Maruyama T."/>
            <person name="Minagawa J."/>
            <person name="Obokata J."/>
            <person name="Shigenobu S."/>
        </authorList>
    </citation>
    <scope>NUCLEOTIDE SEQUENCE [LARGE SCALE GENOMIC DNA]</scope>
</reference>
<sequence length="120" mass="13318">MEVLPDRCTFYPLPPWRAQGKGGYLCILVLLLKPVGIMDTHRDPHLRQIPDQCPYPHCLTPPGQDPSGEAGKEGTVGKGGCTFGEGRILGKGWSEVEVFHQSHGPHCTNLQEYSKWSLYC</sequence>
<dbReference type="Proteomes" id="UP000762676">
    <property type="component" value="Unassembled WGS sequence"/>
</dbReference>
<name>A0AAV4EHZ1_9GAST</name>
<organism evidence="1 2">
    <name type="scientific">Elysia marginata</name>
    <dbReference type="NCBI Taxonomy" id="1093978"/>
    <lineage>
        <taxon>Eukaryota</taxon>
        <taxon>Metazoa</taxon>
        <taxon>Spiralia</taxon>
        <taxon>Lophotrochozoa</taxon>
        <taxon>Mollusca</taxon>
        <taxon>Gastropoda</taxon>
        <taxon>Heterobranchia</taxon>
        <taxon>Euthyneura</taxon>
        <taxon>Panpulmonata</taxon>
        <taxon>Sacoglossa</taxon>
        <taxon>Placobranchoidea</taxon>
        <taxon>Plakobranchidae</taxon>
        <taxon>Elysia</taxon>
    </lineage>
</organism>
<proteinExistence type="predicted"/>
<gene>
    <name evidence="1" type="ORF">ElyMa_005399000</name>
</gene>